<dbReference type="InterPro" id="IPR029068">
    <property type="entry name" value="Glyas_Bleomycin-R_OHBP_Dase"/>
</dbReference>
<accession>A0A839U7Y7</accession>
<dbReference type="AlphaFoldDB" id="A0A839U7Y7"/>
<evidence type="ECO:0008006" key="3">
    <source>
        <dbReference type="Google" id="ProtNLM"/>
    </source>
</evidence>
<dbReference type="EMBL" id="JACHXN010000009">
    <property type="protein sequence ID" value="MBB3146878.1"/>
    <property type="molecule type" value="Genomic_DNA"/>
</dbReference>
<keyword evidence="2" id="KW-1185">Reference proteome</keyword>
<dbReference type="RefSeq" id="WP_183662710.1">
    <property type="nucleotide sequence ID" value="NZ_JACHXN010000009.1"/>
</dbReference>
<dbReference type="Gene3D" id="3.10.180.10">
    <property type="entry name" value="2,3-Dihydroxybiphenyl 1,2-Dioxygenase, domain 1"/>
    <property type="match status" value="1"/>
</dbReference>
<evidence type="ECO:0000313" key="2">
    <source>
        <dbReference type="Proteomes" id="UP000554520"/>
    </source>
</evidence>
<protein>
    <recommendedName>
        <fullName evidence="3">Glyoxalase</fullName>
    </recommendedName>
</protein>
<sequence length="52" mass="5992">MSVLNARWPLFRQPKESWYRIGASEESGSREFFVQDPDGYLVRLSQKSTGAL</sequence>
<comment type="caution">
    <text evidence="1">The sequence shown here is derived from an EMBL/GenBank/DDBJ whole genome shotgun (WGS) entry which is preliminary data.</text>
</comment>
<evidence type="ECO:0000313" key="1">
    <source>
        <dbReference type="EMBL" id="MBB3146878.1"/>
    </source>
</evidence>
<dbReference type="Proteomes" id="UP000554520">
    <property type="component" value="Unassembled WGS sequence"/>
</dbReference>
<name>A0A839U7Y7_9HYPH</name>
<proteinExistence type="predicted"/>
<gene>
    <name evidence="1" type="ORF">FHS21_003294</name>
</gene>
<reference evidence="1 2" key="1">
    <citation type="submission" date="2020-08" db="EMBL/GenBank/DDBJ databases">
        <title>Genomic Encyclopedia of Type Strains, Phase III (KMG-III): the genomes of soil and plant-associated and newly described type strains.</title>
        <authorList>
            <person name="Whitman W."/>
        </authorList>
    </citation>
    <scope>NUCLEOTIDE SEQUENCE [LARGE SCALE GENOMIC DNA]</scope>
    <source>
        <strain evidence="1 2">CECT 7015</strain>
    </source>
</reference>
<organism evidence="1 2">
    <name type="scientific">Phyllobacterium trifolii</name>
    <dbReference type="NCBI Taxonomy" id="300193"/>
    <lineage>
        <taxon>Bacteria</taxon>
        <taxon>Pseudomonadati</taxon>
        <taxon>Pseudomonadota</taxon>
        <taxon>Alphaproteobacteria</taxon>
        <taxon>Hyphomicrobiales</taxon>
        <taxon>Phyllobacteriaceae</taxon>
        <taxon>Phyllobacterium</taxon>
    </lineage>
</organism>